<dbReference type="GO" id="GO:0007165">
    <property type="term" value="P:signal transduction"/>
    <property type="evidence" value="ECO:0007669"/>
    <property type="project" value="InterPro"/>
</dbReference>
<dbReference type="AlphaFoldDB" id="W4VGU0"/>
<keyword evidence="3 4" id="KW-0472">Membrane</keyword>
<evidence type="ECO:0000256" key="3">
    <source>
        <dbReference type="ARBA" id="ARBA00023136"/>
    </source>
</evidence>
<dbReference type="OrthoDB" id="2762700at2"/>
<keyword evidence="7" id="KW-1185">Reference proteome</keyword>
<keyword evidence="4" id="KW-1133">Transmembrane helix</keyword>
<comment type="subcellular location">
    <subcellularLocation>
        <location evidence="1">Cell membrane</location>
    </subcellularLocation>
</comment>
<dbReference type="RefSeq" id="WP_035721972.1">
    <property type="nucleotide sequence ID" value="NZ_BAVS01000002.1"/>
</dbReference>
<proteinExistence type="predicted"/>
<evidence type="ECO:0000313" key="6">
    <source>
        <dbReference type="EMBL" id="GAE92038.1"/>
    </source>
</evidence>
<evidence type="ECO:0000256" key="2">
    <source>
        <dbReference type="ARBA" id="ARBA00022475"/>
    </source>
</evidence>
<evidence type="ECO:0000256" key="1">
    <source>
        <dbReference type="ARBA" id="ARBA00004236"/>
    </source>
</evidence>
<dbReference type="SUPFAM" id="SSF58104">
    <property type="entry name" value="Methyl-accepting chemotaxis protein (MCP) signaling domain"/>
    <property type="match status" value="1"/>
</dbReference>
<dbReference type="PANTHER" id="PTHR32089:SF112">
    <property type="entry name" value="LYSOZYME-LIKE PROTEIN-RELATED"/>
    <property type="match status" value="1"/>
</dbReference>
<keyword evidence="4" id="KW-0812">Transmembrane</keyword>
<reference evidence="6 7" key="1">
    <citation type="journal article" date="2014" name="Genome Announc.">
        <title>Draft Genome Sequence of the Boron-Tolerant and Moderately Halotolerant Bacterium Gracilibacillus boraciitolerans JCM 21714T.</title>
        <authorList>
            <person name="Ahmed I."/>
            <person name="Oshima K."/>
            <person name="Suda W."/>
            <person name="Kitamura K."/>
            <person name="Iida T."/>
            <person name="Ohmori Y."/>
            <person name="Fujiwara T."/>
            <person name="Hattori M."/>
            <person name="Ohkuma M."/>
        </authorList>
    </citation>
    <scope>NUCLEOTIDE SEQUENCE [LARGE SCALE GENOMIC DNA]</scope>
    <source>
        <strain evidence="6 7">JCM 21714</strain>
    </source>
</reference>
<feature type="domain" description="HAMP" evidence="5">
    <location>
        <begin position="209"/>
        <end position="262"/>
    </location>
</feature>
<name>W4VGU0_9BACI</name>
<dbReference type="eggNOG" id="COG2972">
    <property type="taxonomic scope" value="Bacteria"/>
</dbReference>
<sequence length="414" mass="47984">MNAFAKFRKLPIRSKFLFVFILLFIWFGLIQSVQLFFFISYIQQYNEMTETIHLTNSIHGELRDQLEEEIRDIVYGKVYFGDGDQYQILSQMEENLNTVATKEMAQPFSKEITEVRTIIETTTEYIDRLGKQIKTNASAEEKYITQEYIGIASGLINEHVQLLLQETLQESEKQKEAIKDKISRDIRISIIVYLVLVILNFMLIWIASKYLLKPIYLLQGHAREIAKGNLSEPIQPIKAMNEIDDLYNAFHVMTTYLKHIISQVHHTSNEIIRTSQHIHQSTEENLAAGEQMTSTSQSIIQDLQQQNLQIEWLQQQSNQLLTEQLAFQQQLIKAEAGLNAATLEYITTSISGMKQLQKNIDDCNEQIKKCFKSMEIIGSLGEEQLTTIEEIAETSDKQLAYVDQLRKQLKQFQI</sequence>
<dbReference type="GO" id="GO:0005886">
    <property type="term" value="C:plasma membrane"/>
    <property type="evidence" value="ECO:0007669"/>
    <property type="project" value="UniProtKB-SubCell"/>
</dbReference>
<dbReference type="Proteomes" id="UP000019102">
    <property type="component" value="Unassembled WGS sequence"/>
</dbReference>
<dbReference type="PANTHER" id="PTHR32089">
    <property type="entry name" value="METHYL-ACCEPTING CHEMOTAXIS PROTEIN MCPB"/>
    <property type="match status" value="1"/>
</dbReference>
<dbReference type="PROSITE" id="PS50885">
    <property type="entry name" value="HAMP"/>
    <property type="match status" value="1"/>
</dbReference>
<accession>W4VGU0</accession>
<dbReference type="EMBL" id="BAVS01000002">
    <property type="protein sequence ID" value="GAE92038.1"/>
    <property type="molecule type" value="Genomic_DNA"/>
</dbReference>
<evidence type="ECO:0000256" key="4">
    <source>
        <dbReference type="SAM" id="Phobius"/>
    </source>
</evidence>
<dbReference type="Gene3D" id="6.10.340.10">
    <property type="match status" value="1"/>
</dbReference>
<keyword evidence="2" id="KW-1003">Cell membrane</keyword>
<evidence type="ECO:0000313" key="7">
    <source>
        <dbReference type="Proteomes" id="UP000019102"/>
    </source>
</evidence>
<dbReference type="InterPro" id="IPR003660">
    <property type="entry name" value="HAMP_dom"/>
</dbReference>
<organism evidence="6 7">
    <name type="scientific">Gracilibacillus boraciitolerans JCM 21714</name>
    <dbReference type="NCBI Taxonomy" id="1298598"/>
    <lineage>
        <taxon>Bacteria</taxon>
        <taxon>Bacillati</taxon>
        <taxon>Bacillota</taxon>
        <taxon>Bacilli</taxon>
        <taxon>Bacillales</taxon>
        <taxon>Bacillaceae</taxon>
        <taxon>Gracilibacillus</taxon>
    </lineage>
</organism>
<evidence type="ECO:0000259" key="5">
    <source>
        <dbReference type="PROSITE" id="PS50885"/>
    </source>
</evidence>
<dbReference type="SMART" id="SM00304">
    <property type="entry name" value="HAMP"/>
    <property type="match status" value="1"/>
</dbReference>
<comment type="caution">
    <text evidence="6">The sequence shown here is derived from an EMBL/GenBank/DDBJ whole genome shotgun (WGS) entry which is preliminary data.</text>
</comment>
<dbReference type="SUPFAM" id="SSF158472">
    <property type="entry name" value="HAMP domain-like"/>
    <property type="match status" value="1"/>
</dbReference>
<gene>
    <name evidence="6" type="ORF">JCM21714_1016</name>
</gene>
<dbReference type="Pfam" id="PF00672">
    <property type="entry name" value="HAMP"/>
    <property type="match status" value="1"/>
</dbReference>
<protein>
    <recommendedName>
        <fullName evidence="5">HAMP domain-containing protein</fullName>
    </recommendedName>
</protein>
<dbReference type="CDD" id="cd06225">
    <property type="entry name" value="HAMP"/>
    <property type="match status" value="1"/>
</dbReference>
<dbReference type="STRING" id="1298598.JCM21714_1016"/>
<feature type="transmembrane region" description="Helical" evidence="4">
    <location>
        <begin position="190"/>
        <end position="212"/>
    </location>
</feature>